<comment type="caution">
    <text evidence="2">The sequence shown here is derived from an EMBL/GenBank/DDBJ whole genome shotgun (WGS) entry which is preliminary data.</text>
</comment>
<dbReference type="InterPro" id="IPR036259">
    <property type="entry name" value="MFS_trans_sf"/>
</dbReference>
<dbReference type="RefSeq" id="WP_227895716.1">
    <property type="nucleotide sequence ID" value="NZ_JAJFZV010000007.1"/>
</dbReference>
<dbReference type="Proteomes" id="UP001139158">
    <property type="component" value="Unassembled WGS sequence"/>
</dbReference>
<feature type="transmembrane region" description="Helical" evidence="1">
    <location>
        <begin position="45"/>
        <end position="68"/>
    </location>
</feature>
<keyword evidence="3" id="KW-1185">Reference proteome</keyword>
<feature type="transmembrane region" description="Helical" evidence="1">
    <location>
        <begin position="20"/>
        <end position="39"/>
    </location>
</feature>
<evidence type="ECO:0000313" key="3">
    <source>
        <dbReference type="Proteomes" id="UP001139158"/>
    </source>
</evidence>
<evidence type="ECO:0000256" key="1">
    <source>
        <dbReference type="SAM" id="Phobius"/>
    </source>
</evidence>
<keyword evidence="1" id="KW-1133">Transmembrane helix</keyword>
<proteinExistence type="predicted"/>
<dbReference type="InterPro" id="IPR011701">
    <property type="entry name" value="MFS"/>
</dbReference>
<name>A0A9X1MD50_9MICC</name>
<dbReference type="Pfam" id="PF07690">
    <property type="entry name" value="MFS_1"/>
    <property type="match status" value="1"/>
</dbReference>
<keyword evidence="1" id="KW-0812">Transmembrane</keyword>
<keyword evidence="1" id="KW-0472">Membrane</keyword>
<accession>A0A9X1MD50</accession>
<gene>
    <name evidence="2" type="ORF">LJ757_08515</name>
</gene>
<evidence type="ECO:0000313" key="2">
    <source>
        <dbReference type="EMBL" id="MCC3297843.1"/>
    </source>
</evidence>
<organism evidence="2 3">
    <name type="scientific">Arthrobacter caoxuetaonis</name>
    <dbReference type="NCBI Taxonomy" id="2886935"/>
    <lineage>
        <taxon>Bacteria</taxon>
        <taxon>Bacillati</taxon>
        <taxon>Actinomycetota</taxon>
        <taxon>Actinomycetes</taxon>
        <taxon>Micrococcales</taxon>
        <taxon>Micrococcaceae</taxon>
        <taxon>Arthrobacter</taxon>
    </lineage>
</organism>
<reference evidence="2" key="1">
    <citation type="submission" date="2021-10" db="EMBL/GenBank/DDBJ databases">
        <title>Novel species in genus Arthrobacter.</title>
        <authorList>
            <person name="Liu Y."/>
        </authorList>
    </citation>
    <scope>NUCLEOTIDE SEQUENCE</scope>
    <source>
        <strain evidence="2">Zg-Y453</strain>
    </source>
</reference>
<protein>
    <submittedName>
        <fullName evidence="2">MFS transporter</fullName>
    </submittedName>
</protein>
<sequence length="90" mass="8954">MYGEVAAELNPRRLGRAMSILGNAGLLGAAIGSLLAGFVYAGGSWLAACLVFAAVLLAGGVLGPLALAKMGVRDRPGSAAADTSLELLPE</sequence>
<dbReference type="SUPFAM" id="SSF103473">
    <property type="entry name" value="MFS general substrate transporter"/>
    <property type="match status" value="1"/>
</dbReference>
<dbReference type="Gene3D" id="1.20.1250.20">
    <property type="entry name" value="MFS general substrate transporter like domains"/>
    <property type="match status" value="1"/>
</dbReference>
<dbReference type="EMBL" id="JAJFZV010000007">
    <property type="protein sequence ID" value="MCC3297843.1"/>
    <property type="molecule type" value="Genomic_DNA"/>
</dbReference>
<dbReference type="GO" id="GO:0022857">
    <property type="term" value="F:transmembrane transporter activity"/>
    <property type="evidence" value="ECO:0007669"/>
    <property type="project" value="InterPro"/>
</dbReference>
<dbReference type="AlphaFoldDB" id="A0A9X1MD50"/>